<organism evidence="2 3">
    <name type="scientific">Gimesia maris</name>
    <dbReference type="NCBI Taxonomy" id="122"/>
    <lineage>
        <taxon>Bacteria</taxon>
        <taxon>Pseudomonadati</taxon>
        <taxon>Planctomycetota</taxon>
        <taxon>Planctomycetia</taxon>
        <taxon>Planctomycetales</taxon>
        <taxon>Planctomycetaceae</taxon>
        <taxon>Gimesia</taxon>
    </lineage>
</organism>
<dbReference type="Proteomes" id="UP000263642">
    <property type="component" value="Unassembled WGS sequence"/>
</dbReference>
<dbReference type="EMBL" id="DQAY01000133">
    <property type="protein sequence ID" value="HCO25613.1"/>
    <property type="molecule type" value="Genomic_DNA"/>
</dbReference>
<evidence type="ECO:0000313" key="2">
    <source>
        <dbReference type="EMBL" id="HCO25613.1"/>
    </source>
</evidence>
<gene>
    <name evidence="2" type="ORF">DIT97_22275</name>
</gene>
<protein>
    <submittedName>
        <fullName evidence="2">Uncharacterized protein</fullName>
    </submittedName>
</protein>
<reference evidence="2 3" key="1">
    <citation type="journal article" date="2018" name="Nat. Biotechnol.">
        <title>A standardized bacterial taxonomy based on genome phylogeny substantially revises the tree of life.</title>
        <authorList>
            <person name="Parks D.H."/>
            <person name="Chuvochina M."/>
            <person name="Waite D.W."/>
            <person name="Rinke C."/>
            <person name="Skarshewski A."/>
            <person name="Chaumeil P.A."/>
            <person name="Hugenholtz P."/>
        </authorList>
    </citation>
    <scope>NUCLEOTIDE SEQUENCE [LARGE SCALE GENOMIC DNA]</scope>
    <source>
        <strain evidence="2">UBA9375</strain>
    </source>
</reference>
<keyword evidence="1" id="KW-1133">Transmembrane helix</keyword>
<accession>A0A3D3R9U8</accession>
<sequence>MLERIAFEIEGRSNFIRVYSHLQLTVAADSDQTEIKFVYSVQSEKKHGLLLLFLNFVIGLGWFSGQV</sequence>
<name>A0A3D3R9U8_9PLAN</name>
<proteinExistence type="predicted"/>
<keyword evidence="1" id="KW-0472">Membrane</keyword>
<keyword evidence="1" id="KW-0812">Transmembrane</keyword>
<dbReference type="AlphaFoldDB" id="A0A3D3R9U8"/>
<evidence type="ECO:0000256" key="1">
    <source>
        <dbReference type="SAM" id="Phobius"/>
    </source>
</evidence>
<evidence type="ECO:0000313" key="3">
    <source>
        <dbReference type="Proteomes" id="UP000263642"/>
    </source>
</evidence>
<comment type="caution">
    <text evidence="2">The sequence shown here is derived from an EMBL/GenBank/DDBJ whole genome shotgun (WGS) entry which is preliminary data.</text>
</comment>
<feature type="transmembrane region" description="Helical" evidence="1">
    <location>
        <begin position="48"/>
        <end position="65"/>
    </location>
</feature>